<organism evidence="2">
    <name type="scientific">Glycine max</name>
    <name type="common">Soybean</name>
    <name type="synonym">Glycine hispida</name>
    <dbReference type="NCBI Taxonomy" id="3847"/>
    <lineage>
        <taxon>Eukaryota</taxon>
        <taxon>Viridiplantae</taxon>
        <taxon>Streptophyta</taxon>
        <taxon>Embryophyta</taxon>
        <taxon>Tracheophyta</taxon>
        <taxon>Spermatophyta</taxon>
        <taxon>Magnoliopsida</taxon>
        <taxon>eudicotyledons</taxon>
        <taxon>Gunneridae</taxon>
        <taxon>Pentapetalae</taxon>
        <taxon>rosids</taxon>
        <taxon>fabids</taxon>
        <taxon>Fabales</taxon>
        <taxon>Fabaceae</taxon>
        <taxon>Papilionoideae</taxon>
        <taxon>50 kb inversion clade</taxon>
        <taxon>NPAAA clade</taxon>
        <taxon>indigoferoid/millettioid clade</taxon>
        <taxon>Phaseoleae</taxon>
        <taxon>Glycine</taxon>
        <taxon>Glycine subgen. Soja</taxon>
    </lineage>
</organism>
<reference evidence="2 3" key="1">
    <citation type="journal article" date="2010" name="Nature">
        <title>Genome sequence of the palaeopolyploid soybean.</title>
        <authorList>
            <person name="Schmutz J."/>
            <person name="Cannon S.B."/>
            <person name="Schlueter J."/>
            <person name="Ma J."/>
            <person name="Mitros T."/>
            <person name="Nelson W."/>
            <person name="Hyten D.L."/>
            <person name="Song Q."/>
            <person name="Thelen J.J."/>
            <person name="Cheng J."/>
            <person name="Xu D."/>
            <person name="Hellsten U."/>
            <person name="May G.D."/>
            <person name="Yu Y."/>
            <person name="Sakurai T."/>
            <person name="Umezawa T."/>
            <person name="Bhattacharyya M.K."/>
            <person name="Sandhu D."/>
            <person name="Valliyodan B."/>
            <person name="Lindquist E."/>
            <person name="Peto M."/>
            <person name="Grant D."/>
            <person name="Shu S."/>
            <person name="Goodstein D."/>
            <person name="Barry K."/>
            <person name="Futrell-Griggs M."/>
            <person name="Abernathy B."/>
            <person name="Du J."/>
            <person name="Tian Z."/>
            <person name="Zhu L."/>
            <person name="Gill N."/>
            <person name="Joshi T."/>
            <person name="Libault M."/>
            <person name="Sethuraman A."/>
            <person name="Zhang X.-C."/>
            <person name="Shinozaki K."/>
            <person name="Nguyen H.T."/>
            <person name="Wing R.A."/>
            <person name="Cregan P."/>
            <person name="Specht J."/>
            <person name="Grimwood J."/>
            <person name="Rokhsar D."/>
            <person name="Stacey G."/>
            <person name="Shoemaker R.C."/>
            <person name="Jackson S.A."/>
        </authorList>
    </citation>
    <scope>NUCLEOTIDE SEQUENCE [LARGE SCALE GENOMIC DNA]</scope>
    <source>
        <strain evidence="3">cv. Williams 82</strain>
        <tissue evidence="2">Callus</tissue>
    </source>
</reference>
<dbReference type="InParanoid" id="A0A0R0EE52"/>
<evidence type="ECO:0000313" key="2">
    <source>
        <dbReference type="EMBL" id="KRG91941.1"/>
    </source>
</evidence>
<feature type="compositionally biased region" description="Acidic residues" evidence="1">
    <location>
        <begin position="105"/>
        <end position="131"/>
    </location>
</feature>
<feature type="compositionally biased region" description="Low complexity" evidence="1">
    <location>
        <begin position="75"/>
        <end position="88"/>
    </location>
</feature>
<dbReference type="AlphaFoldDB" id="A0A0R0EE52"/>
<feature type="region of interest" description="Disordered" evidence="1">
    <location>
        <begin position="23"/>
        <end position="131"/>
    </location>
</feature>
<evidence type="ECO:0000313" key="3">
    <source>
        <dbReference type="EnsemblPlants" id="KRG91940"/>
    </source>
</evidence>
<sequence length="131" mass="14325">MMSSRVKVVAWWNLRFMQVHGPQRAHQKLHKEPSHHNSGENSIVFPTMHHNHAENTGDNLAGDQIGGDEDRSVPELALEELVGLLHGGEAVEGLEDRDDRGEVPEGGDGEDDGGGGEEGEGEEEEEVEELD</sequence>
<dbReference type="Gramene" id="KRG91941">
    <property type="protein sequence ID" value="KRG91941"/>
    <property type="gene ID" value="GLYMA_20G181800"/>
</dbReference>
<reference evidence="2" key="3">
    <citation type="submission" date="2018-07" db="EMBL/GenBank/DDBJ databases">
        <title>WGS assembly of Glycine max.</title>
        <authorList>
            <person name="Schmutz J."/>
            <person name="Cannon S."/>
            <person name="Schlueter J."/>
            <person name="Ma J."/>
            <person name="Mitros T."/>
            <person name="Nelson W."/>
            <person name="Hyten D."/>
            <person name="Song Q."/>
            <person name="Thelen J."/>
            <person name="Cheng J."/>
            <person name="Xu D."/>
            <person name="Hellsten U."/>
            <person name="May G."/>
            <person name="Yu Y."/>
            <person name="Sakurai T."/>
            <person name="Umezawa T."/>
            <person name="Bhattacharyya M."/>
            <person name="Sandhu D."/>
            <person name="Valliyodan B."/>
            <person name="Lindquist E."/>
            <person name="Peto M."/>
            <person name="Grant D."/>
            <person name="Shu S."/>
            <person name="Goodstein D."/>
            <person name="Barry K."/>
            <person name="Futrell-Griggs M."/>
            <person name="Abernathy B."/>
            <person name="Du J."/>
            <person name="Tian Z."/>
            <person name="Zhu L."/>
            <person name="Gill N."/>
            <person name="Joshi T."/>
            <person name="Libault M."/>
            <person name="Sethuraman A."/>
            <person name="Zhang X."/>
            <person name="Shinozaki K."/>
            <person name="Nguyen H."/>
            <person name="Wing R."/>
            <person name="Cregan P."/>
            <person name="Specht J."/>
            <person name="Grimwood J."/>
            <person name="Rokhsar D."/>
            <person name="Stacey G."/>
            <person name="Shoemaker R."/>
            <person name="Jackson S."/>
        </authorList>
    </citation>
    <scope>NUCLEOTIDE SEQUENCE</scope>
    <source>
        <tissue evidence="2">Callus</tissue>
    </source>
</reference>
<reference evidence="3" key="2">
    <citation type="submission" date="2018-02" db="UniProtKB">
        <authorList>
            <consortium name="EnsemblPlants"/>
        </authorList>
    </citation>
    <scope>IDENTIFICATION</scope>
    <source>
        <strain evidence="3">Williams 82</strain>
    </source>
</reference>
<proteinExistence type="predicted"/>
<evidence type="ECO:0000313" key="4">
    <source>
        <dbReference type="Proteomes" id="UP000008827"/>
    </source>
</evidence>
<dbReference type="EnsemblPlants" id="KRG91941">
    <property type="protein sequence ID" value="KRG91941"/>
    <property type="gene ID" value="GLYMA_20G181800"/>
</dbReference>
<evidence type="ECO:0000256" key="1">
    <source>
        <dbReference type="SAM" id="MobiDB-lite"/>
    </source>
</evidence>
<dbReference type="EMBL" id="CM000853">
    <property type="protein sequence ID" value="KRG91941.1"/>
    <property type="molecule type" value="Genomic_DNA"/>
</dbReference>
<dbReference type="Proteomes" id="UP000008827">
    <property type="component" value="Chromosome 20"/>
</dbReference>
<protein>
    <submittedName>
        <fullName evidence="2 3">Uncharacterized protein</fullName>
    </submittedName>
</protein>
<dbReference type="EnsemblPlants" id="KRG91940">
    <property type="protein sequence ID" value="KRG91940"/>
    <property type="gene ID" value="GLYMA_20G181800"/>
</dbReference>
<dbReference type="EMBL" id="CM000853">
    <property type="protein sequence ID" value="KRG91940.1"/>
    <property type="molecule type" value="Genomic_DNA"/>
</dbReference>
<gene>
    <name evidence="2" type="ORF">GLYMA_20G181800</name>
</gene>
<keyword evidence="4" id="KW-1185">Reference proteome</keyword>
<dbReference type="Gramene" id="KRG91940">
    <property type="protein sequence ID" value="KRG91940"/>
    <property type="gene ID" value="GLYMA_20G181800"/>
</dbReference>
<name>A0A0R0EE52_SOYBN</name>
<accession>A0A0R0EE52</accession>